<reference evidence="8 9" key="1">
    <citation type="submission" date="2016-07" db="EMBL/GenBank/DDBJ databases">
        <title>Pervasive Adenine N6-methylation of Active Genes in Fungi.</title>
        <authorList>
            <consortium name="DOE Joint Genome Institute"/>
            <person name="Mondo S.J."/>
            <person name="Dannebaum R.O."/>
            <person name="Kuo R.C."/>
            <person name="Labutti K."/>
            <person name="Haridas S."/>
            <person name="Kuo A."/>
            <person name="Salamov A."/>
            <person name="Ahrendt S.R."/>
            <person name="Lipzen A."/>
            <person name="Sullivan W."/>
            <person name="Andreopoulos W.B."/>
            <person name="Clum A."/>
            <person name="Lindquist E."/>
            <person name="Daum C."/>
            <person name="Ramamoorthy G.K."/>
            <person name="Gryganskyi A."/>
            <person name="Culley D."/>
            <person name="Magnuson J.K."/>
            <person name="James T.Y."/>
            <person name="O'Malley M.A."/>
            <person name="Stajich J.E."/>
            <person name="Spatafora J.W."/>
            <person name="Visel A."/>
            <person name="Grigoriev I.V."/>
        </authorList>
    </citation>
    <scope>NUCLEOTIDE SEQUENCE [LARGE SCALE GENOMIC DNA]</scope>
    <source>
        <strain evidence="8 9">CBS 115471</strain>
    </source>
</reference>
<feature type="domain" description="Ubiquitin-like protease family profile" evidence="7">
    <location>
        <begin position="689"/>
        <end position="1009"/>
    </location>
</feature>
<evidence type="ECO:0000313" key="8">
    <source>
        <dbReference type="EMBL" id="ORY19239.1"/>
    </source>
</evidence>
<keyword evidence="4" id="KW-0833">Ubl conjugation pathway</keyword>
<feature type="compositionally biased region" description="Basic residues" evidence="6">
    <location>
        <begin position="266"/>
        <end position="277"/>
    </location>
</feature>
<feature type="compositionally biased region" description="Polar residues" evidence="6">
    <location>
        <begin position="224"/>
        <end position="244"/>
    </location>
</feature>
<dbReference type="PROSITE" id="PS50600">
    <property type="entry name" value="ULP_PROTEASE"/>
    <property type="match status" value="1"/>
</dbReference>
<evidence type="ECO:0000256" key="5">
    <source>
        <dbReference type="ARBA" id="ARBA00022801"/>
    </source>
</evidence>
<feature type="compositionally biased region" description="Polar residues" evidence="6">
    <location>
        <begin position="251"/>
        <end position="265"/>
    </location>
</feature>
<dbReference type="GO" id="GO:0005634">
    <property type="term" value="C:nucleus"/>
    <property type="evidence" value="ECO:0007669"/>
    <property type="project" value="TreeGrafter"/>
</dbReference>
<dbReference type="PANTHER" id="PTHR46896:SF3">
    <property type="entry name" value="FI06413P-RELATED"/>
    <property type="match status" value="1"/>
</dbReference>
<evidence type="ECO:0000256" key="3">
    <source>
        <dbReference type="ARBA" id="ARBA00022670"/>
    </source>
</evidence>
<dbReference type="SUPFAM" id="SSF54001">
    <property type="entry name" value="Cysteine proteinases"/>
    <property type="match status" value="1"/>
</dbReference>
<dbReference type="STRING" id="1231657.A0A1Y2A9N4"/>
<feature type="region of interest" description="Disordered" evidence="6">
    <location>
        <begin position="576"/>
        <end position="654"/>
    </location>
</feature>
<sequence>MALSGLLSSIFSSVQETSDSQPEGIPANDAAATHLDDRRSPSHVNTVLPAHRCSPSSAVISPLESVAIPPSKITSNHSRKRARVSEDELRLTGSFEIPKDATRIPDPRDHFGKNSSDMSVSRLTKPGAGKSFKPVDTINASTPFQARQHRTITYGSSRSPNTPGQYRFLEMQQEAHGGERPLSPGKRRKTHHLPNSHEAIILDGEDDGVPHRPSSRSHDPHTSPYFSGSVSSASHRSNESTQKSMRAANPRPQSEFKTVDNITNPQRKKSRHIHQPRRASQDSLASSAHLPAEKGAMASSPIALDDDDRTPKQKSPRQELLKQFQSVPRRDEDELQRPVQAMIFQPSIKGSNRASRINPSTSHKPRPERSFQDTGRDRTLRDTFRPVPTETISDDELQRSPTRAAQGRDKPSAILQRKSAQPKTAGPTWPLKYAATYDSEASAPGLVLRVKSEAKTFTISKSNQLLGSNTSLWTFGTEKIVGPCHADHQSRMRIMGSRDTSGNQFWYDLEFANTSDFKVFRDQYITPALPPPRKVTLIPRDDMITIFRKKPHRREEPTEAALPGMRQDEEIALLKARTRPREQRPGKRNLLIHKLASERDDGDGNYITHTRRGSRGKEQSNRSIEAPNRGAASSQLRAKRASRRSHADDSFDLEAESAKNVQPLKFSEEHGLGARWDKPVPYGTGRRRALVDFDDLFRLDETEFLNDSLIDFYMIYLFNQANIPPSKVYFFNTHFYTTLTRPVKGQRGSINYEAVARWTAKEDLFNYDYIAVPINEDIHWYLAIICNVPNIKRTPVLDESSRSSAPPPETMDNERSEQAISTVEATINGIDTPVRLPDEAPTERTGGETYPRDDDTTLFDEEQDGFLPVRNDVEEVVIGEGAQTPQKERKASEQSPVEETVRMKGLSITDPKTKDNNAESAAKKRGKRKSGPPAKKFDPNEPIILVLDSLGHTHPRAVRHLKDYIREEGDRKRGMEAVIEQNVFNVKDIPTQNNFYDCGVYVLGYLQKFFQDPDKFVRSILTREMKKEEDWPDMKPSTMRDNIRKILQDLARQQQQERKEARKAKKEVPPPMKVDPTGNTSDRPTLPPLLSPIELEALTKNTAEQPPAKDSDPVEARSSSLRAEYTQSPKKEPHTVKLEPHPPTVEAASRKNTESPDRRKRVSPQVVIPKGSEWHSARSPKRPHAEIVDNQGRASSAGRLDGADNSSPSQKKVKLDAFKPAISKPEQKRFASDAQDPHRRGKRPVSPELRHQPKAHHPSKNTKFHQEPARKSSSPHGHSHHDPIEIDDSQQSAAKREPMDDPPSVVVKQSMKSPHAARTSQSRVRPTQAMDLFPGLELESQVDQVNLQLTGEAKRSGPQERERDMRASSPIKSRDGDCNDPILKPGSGHGRPIHVLDEDDDTAIPESPVDMREAAPAGDSQHGEPLPL</sequence>
<feature type="compositionally biased region" description="Basic and acidic residues" evidence="6">
    <location>
        <begin position="365"/>
        <end position="384"/>
    </location>
</feature>
<feature type="compositionally biased region" description="Polar residues" evidence="6">
    <location>
        <begin position="1117"/>
        <end position="1128"/>
    </location>
</feature>
<evidence type="ECO:0000256" key="2">
    <source>
        <dbReference type="ARBA" id="ARBA00022553"/>
    </source>
</evidence>
<keyword evidence="5" id="KW-0378">Hydrolase</keyword>
<keyword evidence="3" id="KW-0645">Protease</keyword>
<feature type="compositionally biased region" description="Basic and acidic residues" evidence="6">
    <location>
        <begin position="1352"/>
        <end position="1377"/>
    </location>
</feature>
<feature type="compositionally biased region" description="Basic residues" evidence="6">
    <location>
        <begin position="185"/>
        <end position="194"/>
    </location>
</feature>
<dbReference type="InterPro" id="IPR038765">
    <property type="entry name" value="Papain-like_cys_pep_sf"/>
</dbReference>
<feature type="compositionally biased region" description="Polar residues" evidence="6">
    <location>
        <begin position="348"/>
        <end position="362"/>
    </location>
</feature>
<feature type="region of interest" description="Disordered" evidence="6">
    <location>
        <begin position="13"/>
        <end position="44"/>
    </location>
</feature>
<dbReference type="OrthoDB" id="442460at2759"/>
<feature type="region of interest" description="Disordered" evidence="6">
    <location>
        <begin position="796"/>
        <end position="857"/>
    </location>
</feature>
<dbReference type="Pfam" id="PF02902">
    <property type="entry name" value="Peptidase_C48"/>
    <property type="match status" value="1"/>
</dbReference>
<comment type="similarity">
    <text evidence="1">Belongs to the peptidase C48 family.</text>
</comment>
<feature type="compositionally biased region" description="Basic residues" evidence="6">
    <location>
        <begin position="1252"/>
        <end position="1263"/>
    </location>
</feature>
<dbReference type="Proteomes" id="UP000193144">
    <property type="component" value="Unassembled WGS sequence"/>
</dbReference>
<feature type="compositionally biased region" description="Polar residues" evidence="6">
    <location>
        <begin position="113"/>
        <end position="122"/>
    </location>
</feature>
<dbReference type="PANTHER" id="PTHR46896">
    <property type="entry name" value="SENTRIN-SPECIFIC PROTEASE"/>
    <property type="match status" value="1"/>
</dbReference>
<feature type="compositionally biased region" description="Polar residues" evidence="6">
    <location>
        <begin position="138"/>
        <end position="164"/>
    </location>
</feature>
<keyword evidence="9" id="KW-1185">Reference proteome</keyword>
<feature type="compositionally biased region" description="Basic and acidic residues" evidence="6">
    <location>
        <begin position="1148"/>
        <end position="1157"/>
    </location>
</feature>
<evidence type="ECO:0000313" key="9">
    <source>
        <dbReference type="Proteomes" id="UP000193144"/>
    </source>
</evidence>
<feature type="region of interest" description="Disordered" evidence="6">
    <location>
        <begin position="1102"/>
        <end position="1428"/>
    </location>
</feature>
<name>A0A1Y2A9N4_9PLEO</name>
<evidence type="ECO:0000256" key="1">
    <source>
        <dbReference type="ARBA" id="ARBA00005234"/>
    </source>
</evidence>
<keyword evidence="2" id="KW-0597">Phosphoprotein</keyword>
<feature type="compositionally biased region" description="Basic and acidic residues" evidence="6">
    <location>
        <begin position="1129"/>
        <end position="1140"/>
    </location>
</feature>
<feature type="compositionally biased region" description="Basic and acidic residues" evidence="6">
    <location>
        <begin position="99"/>
        <end position="112"/>
    </location>
</feature>
<dbReference type="GO" id="GO:0016926">
    <property type="term" value="P:protein desumoylation"/>
    <property type="evidence" value="ECO:0007669"/>
    <property type="project" value="TreeGrafter"/>
</dbReference>
<dbReference type="EMBL" id="MCFA01000003">
    <property type="protein sequence ID" value="ORY19239.1"/>
    <property type="molecule type" value="Genomic_DNA"/>
</dbReference>
<dbReference type="Gene3D" id="3.40.395.10">
    <property type="entry name" value="Adenoviral Proteinase, Chain A"/>
    <property type="match status" value="1"/>
</dbReference>
<organism evidence="8 9">
    <name type="scientific">Clohesyomyces aquaticus</name>
    <dbReference type="NCBI Taxonomy" id="1231657"/>
    <lineage>
        <taxon>Eukaryota</taxon>
        <taxon>Fungi</taxon>
        <taxon>Dikarya</taxon>
        <taxon>Ascomycota</taxon>
        <taxon>Pezizomycotina</taxon>
        <taxon>Dothideomycetes</taxon>
        <taxon>Pleosporomycetidae</taxon>
        <taxon>Pleosporales</taxon>
        <taxon>Lindgomycetaceae</taxon>
        <taxon>Clohesyomyces</taxon>
    </lineage>
</organism>
<protein>
    <recommendedName>
        <fullName evidence="7">Ubiquitin-like protease family profile domain-containing protein</fullName>
    </recommendedName>
</protein>
<accession>A0A1Y2A9N4</accession>
<gene>
    <name evidence="8" type="ORF">BCR34DRAFT_595670</name>
</gene>
<feature type="region of interest" description="Disordered" evidence="6">
    <location>
        <begin position="879"/>
        <end position="940"/>
    </location>
</feature>
<dbReference type="GO" id="GO:0006508">
    <property type="term" value="P:proteolysis"/>
    <property type="evidence" value="ECO:0007669"/>
    <property type="project" value="UniProtKB-KW"/>
</dbReference>
<dbReference type="GO" id="GO:0005737">
    <property type="term" value="C:cytoplasm"/>
    <property type="evidence" value="ECO:0007669"/>
    <property type="project" value="TreeGrafter"/>
</dbReference>
<feature type="region of interest" description="Disordered" evidence="6">
    <location>
        <begin position="1051"/>
        <end position="1089"/>
    </location>
</feature>
<evidence type="ECO:0000259" key="7">
    <source>
        <dbReference type="PROSITE" id="PS50600"/>
    </source>
</evidence>
<comment type="caution">
    <text evidence="8">The sequence shown here is derived from an EMBL/GenBank/DDBJ whole genome shotgun (WGS) entry which is preliminary data.</text>
</comment>
<evidence type="ECO:0000256" key="6">
    <source>
        <dbReference type="SAM" id="MobiDB-lite"/>
    </source>
</evidence>
<evidence type="ECO:0000256" key="4">
    <source>
        <dbReference type="ARBA" id="ARBA00022786"/>
    </source>
</evidence>
<feature type="region of interest" description="Disordered" evidence="6">
    <location>
        <begin position="549"/>
        <end position="568"/>
    </location>
</feature>
<feature type="region of interest" description="Disordered" evidence="6">
    <location>
        <begin position="99"/>
        <end position="427"/>
    </location>
</feature>
<feature type="compositionally biased region" description="Basic and acidic residues" evidence="6">
    <location>
        <begin position="1225"/>
        <end position="1238"/>
    </location>
</feature>
<proteinExistence type="inferred from homology"/>
<dbReference type="GO" id="GO:0070139">
    <property type="term" value="F:SUMO-specific endopeptidase activity"/>
    <property type="evidence" value="ECO:0007669"/>
    <property type="project" value="TreeGrafter"/>
</dbReference>
<dbReference type="InterPro" id="IPR051947">
    <property type="entry name" value="Sentrin-specific_protease"/>
</dbReference>
<dbReference type="InterPro" id="IPR003653">
    <property type="entry name" value="Peptidase_C48_C"/>
</dbReference>
<feature type="compositionally biased region" description="Basic and acidic residues" evidence="6">
    <location>
        <begin position="836"/>
        <end position="855"/>
    </location>
</feature>